<dbReference type="AlphaFoldDB" id="A0A2U3KQF0"/>
<evidence type="ECO:0000313" key="2">
    <source>
        <dbReference type="EMBL" id="SPF41871.1"/>
    </source>
</evidence>
<dbReference type="Gene3D" id="2.60.40.790">
    <property type="match status" value="1"/>
</dbReference>
<evidence type="ECO:0000259" key="1">
    <source>
        <dbReference type="Pfam" id="PF17886"/>
    </source>
</evidence>
<protein>
    <recommendedName>
        <fullName evidence="1">ArsA HSP20-like domain-containing protein</fullName>
    </recommendedName>
</protein>
<dbReference type="SUPFAM" id="SSF49764">
    <property type="entry name" value="HSP20-like chaperones"/>
    <property type="match status" value="1"/>
</dbReference>
<accession>A0A2U3KQF0</accession>
<sequence>MAVLAGRYRAGALFVRFGAPAEVWVDEEAKKYRLRLALPGVDPSTVELKLLGNLLTISAERKASHAAKDCSKDNVVHVRGAYGHLGPGRKHCNSELSHD</sequence>
<gene>
    <name evidence="2" type="ORF">SBA1_400016</name>
</gene>
<name>A0A2U3KQF0_9BACT</name>
<reference evidence="3" key="1">
    <citation type="submission" date="2018-02" db="EMBL/GenBank/DDBJ databases">
        <authorList>
            <person name="Hausmann B."/>
        </authorList>
    </citation>
    <scope>NUCLEOTIDE SEQUENCE [LARGE SCALE GENOMIC DNA]</scope>
    <source>
        <strain evidence="3">Peat soil MAG SbA1</strain>
    </source>
</reference>
<dbReference type="Proteomes" id="UP000238701">
    <property type="component" value="Unassembled WGS sequence"/>
</dbReference>
<proteinExistence type="predicted"/>
<dbReference type="OrthoDB" id="5242916at2"/>
<dbReference type="CDD" id="cd06464">
    <property type="entry name" value="ACD_sHsps-like"/>
    <property type="match status" value="1"/>
</dbReference>
<dbReference type="InterPro" id="IPR008978">
    <property type="entry name" value="HSP20-like_chaperone"/>
</dbReference>
<dbReference type="EMBL" id="OMOD01000134">
    <property type="protein sequence ID" value="SPF41871.1"/>
    <property type="molecule type" value="Genomic_DNA"/>
</dbReference>
<organism evidence="2 3">
    <name type="scientific">Candidatus Sulfotelmatobacter kueseliae</name>
    <dbReference type="NCBI Taxonomy" id="2042962"/>
    <lineage>
        <taxon>Bacteria</taxon>
        <taxon>Pseudomonadati</taxon>
        <taxon>Acidobacteriota</taxon>
        <taxon>Terriglobia</taxon>
        <taxon>Terriglobales</taxon>
        <taxon>Candidatus Korobacteraceae</taxon>
        <taxon>Candidatus Sulfotelmatobacter</taxon>
    </lineage>
</organism>
<dbReference type="Pfam" id="PF17886">
    <property type="entry name" value="ArsA_HSP20"/>
    <property type="match status" value="1"/>
</dbReference>
<feature type="domain" description="ArsA HSP20-like" evidence="1">
    <location>
        <begin position="30"/>
        <end position="62"/>
    </location>
</feature>
<dbReference type="InterPro" id="IPR040612">
    <property type="entry name" value="ArsA_HSP20-like"/>
</dbReference>
<evidence type="ECO:0000313" key="3">
    <source>
        <dbReference type="Proteomes" id="UP000238701"/>
    </source>
</evidence>